<evidence type="ECO:0000313" key="2">
    <source>
        <dbReference type="EMBL" id="KAG2498558.1"/>
    </source>
</evidence>
<accession>A0A835Y9J2</accession>
<protein>
    <submittedName>
        <fullName evidence="2">Uncharacterized protein</fullName>
    </submittedName>
</protein>
<name>A0A835Y9J2_9CHLO</name>
<sequence>MPQRPSKSSLGSLAVEQALPSNAFEVLAQARAHHGSTMIAAAGHAADRAFAAGVAARPSLNRLQFGGASNESRRAQALDDGSGLAEAEEYGSEAGNRDGEESDFGQWEDELPALLRRRLRTSATGLPIPHAWSFSSQAGAGPAGAYLGGGHHGLAVRTASSSSFTGGLPLPARRLSSNASSAAVSASGGGAATAEGGAGAGTADGQASAGGPNRPVFACRFNIADLPPPAPSAPVPGPRGPVTPTSQQPQPQPPSRPPTESTNPASGEAGGNPGPGPPPRGPRVRRMSAPDSAFLTAAMTHAGAGAVEGSDGASGSPVKRGSNSGVVPFAGSGTQANLSASSISSSHAQLALPPMAEQPPNGPVTPANAPASAGTGPAAAGRGAAANAPGAAATVTANGGNPGLRQNLCTLSSLLVETIPGSASGGSSPAVASPSGAAVGLARPQPPGQPPVHRAPSWASSLRTPSNPLASSPAPVVPLSALCIGQGTPSPRLSLRSSGSGALPPTPPRPSASPTPGRGPQTAAARLAFTRMSYDSAAGLHGSGYGTYSSGADVGDGGGDVRRSDGAVHVGAIGRGGGGGGSGPFRPTHMVSANGPSPLGSGSGSGHLAASASATVSGPAGFSGLATSPGPSPSPLALRSGGRATEDMSSPNRMRGMAGAPRVQGSPAGRQPAGFSGGAMREWGVAAAVPPPTVRAGAPSGMAPPPLPSTFSTDSSRGPAGARGVGGGAATARMPPSGADGSGGGHASPRFGGVGRGVASSSVGNGGLASTKS</sequence>
<feature type="compositionally biased region" description="Low complexity" evidence="1">
    <location>
        <begin position="365"/>
        <end position="384"/>
    </location>
</feature>
<feature type="compositionally biased region" description="Low complexity" evidence="1">
    <location>
        <begin position="730"/>
        <end position="739"/>
    </location>
</feature>
<dbReference type="Proteomes" id="UP000612055">
    <property type="component" value="Unassembled WGS sequence"/>
</dbReference>
<feature type="compositionally biased region" description="Pro residues" evidence="1">
    <location>
        <begin position="504"/>
        <end position="513"/>
    </location>
</feature>
<keyword evidence="3" id="KW-1185">Reference proteome</keyword>
<feature type="compositionally biased region" description="Pro residues" evidence="1">
    <location>
        <begin position="226"/>
        <end position="241"/>
    </location>
</feature>
<feature type="region of interest" description="Disordered" evidence="1">
    <location>
        <begin position="488"/>
        <end position="522"/>
    </location>
</feature>
<feature type="region of interest" description="Disordered" evidence="1">
    <location>
        <begin position="67"/>
        <end position="105"/>
    </location>
</feature>
<feature type="region of interest" description="Disordered" evidence="1">
    <location>
        <begin position="422"/>
        <end position="472"/>
    </location>
</feature>
<proteinExistence type="predicted"/>
<feature type="compositionally biased region" description="Low complexity" evidence="1">
    <location>
        <begin position="338"/>
        <end position="352"/>
    </location>
</feature>
<feature type="region of interest" description="Disordered" evidence="1">
    <location>
        <begin position="695"/>
        <end position="773"/>
    </location>
</feature>
<feature type="region of interest" description="Disordered" evidence="1">
    <location>
        <begin position="305"/>
        <end position="384"/>
    </location>
</feature>
<feature type="region of interest" description="Disordered" evidence="1">
    <location>
        <begin position="556"/>
        <end position="678"/>
    </location>
</feature>
<feature type="region of interest" description="Disordered" evidence="1">
    <location>
        <begin position="183"/>
        <end position="211"/>
    </location>
</feature>
<feature type="compositionally biased region" description="Polar residues" evidence="1">
    <location>
        <begin position="458"/>
        <end position="470"/>
    </location>
</feature>
<gene>
    <name evidence="2" type="ORF">HYH03_003309</name>
</gene>
<feature type="compositionally biased region" description="Low complexity" evidence="1">
    <location>
        <begin position="592"/>
        <end position="614"/>
    </location>
</feature>
<feature type="region of interest" description="Disordered" evidence="1">
    <location>
        <begin position="223"/>
        <end position="287"/>
    </location>
</feature>
<dbReference type="EMBL" id="JAEHOE010000009">
    <property type="protein sequence ID" value="KAG2498558.1"/>
    <property type="molecule type" value="Genomic_DNA"/>
</dbReference>
<feature type="compositionally biased region" description="Low complexity" evidence="1">
    <location>
        <begin position="489"/>
        <end position="503"/>
    </location>
</feature>
<evidence type="ECO:0000313" key="3">
    <source>
        <dbReference type="Proteomes" id="UP000612055"/>
    </source>
</evidence>
<feature type="compositionally biased region" description="Gly residues" evidence="1">
    <location>
        <begin position="740"/>
        <end position="756"/>
    </location>
</feature>
<feature type="compositionally biased region" description="Gly residues" evidence="1">
    <location>
        <begin position="573"/>
        <end position="583"/>
    </location>
</feature>
<comment type="caution">
    <text evidence="2">The sequence shown here is derived from an EMBL/GenBank/DDBJ whole genome shotgun (WGS) entry which is preliminary data.</text>
</comment>
<feature type="compositionally biased region" description="Gly residues" evidence="1">
    <location>
        <begin position="187"/>
        <end position="202"/>
    </location>
</feature>
<feature type="compositionally biased region" description="Low complexity" evidence="1">
    <location>
        <begin position="422"/>
        <end position="440"/>
    </location>
</feature>
<evidence type="ECO:0000256" key="1">
    <source>
        <dbReference type="SAM" id="MobiDB-lite"/>
    </source>
</evidence>
<dbReference type="AlphaFoldDB" id="A0A835Y9J2"/>
<reference evidence="2" key="1">
    <citation type="journal article" date="2020" name="bioRxiv">
        <title>Comparative genomics of Chlamydomonas.</title>
        <authorList>
            <person name="Craig R.J."/>
            <person name="Hasan A.R."/>
            <person name="Ness R.W."/>
            <person name="Keightley P.D."/>
        </authorList>
    </citation>
    <scope>NUCLEOTIDE SEQUENCE</scope>
    <source>
        <strain evidence="2">CCAP 11/70</strain>
    </source>
</reference>
<organism evidence="2 3">
    <name type="scientific">Edaphochlamys debaryana</name>
    <dbReference type="NCBI Taxonomy" id="47281"/>
    <lineage>
        <taxon>Eukaryota</taxon>
        <taxon>Viridiplantae</taxon>
        <taxon>Chlorophyta</taxon>
        <taxon>core chlorophytes</taxon>
        <taxon>Chlorophyceae</taxon>
        <taxon>CS clade</taxon>
        <taxon>Chlamydomonadales</taxon>
        <taxon>Chlamydomonadales incertae sedis</taxon>
        <taxon>Edaphochlamys</taxon>
    </lineage>
</organism>